<evidence type="ECO:0000313" key="1">
    <source>
        <dbReference type="EMBL" id="SEA05632.1"/>
    </source>
</evidence>
<dbReference type="RefSeq" id="WP_090304663.1">
    <property type="nucleotide sequence ID" value="NZ_FNRK01000003.1"/>
</dbReference>
<protein>
    <submittedName>
        <fullName evidence="1">Uncharacterized protein</fullName>
    </submittedName>
</protein>
<name>A0A1H3Y470_9FIRM</name>
<dbReference type="EMBL" id="FNRK01000003">
    <property type="protein sequence ID" value="SEA05632.1"/>
    <property type="molecule type" value="Genomic_DNA"/>
</dbReference>
<organism evidence="1 2">
    <name type="scientific">Eubacterium aggregans</name>
    <dbReference type="NCBI Taxonomy" id="81409"/>
    <lineage>
        <taxon>Bacteria</taxon>
        <taxon>Bacillati</taxon>
        <taxon>Bacillota</taxon>
        <taxon>Clostridia</taxon>
        <taxon>Eubacteriales</taxon>
        <taxon>Eubacteriaceae</taxon>
        <taxon>Eubacterium</taxon>
    </lineage>
</organism>
<dbReference type="Proteomes" id="UP000199394">
    <property type="component" value="Unassembled WGS sequence"/>
</dbReference>
<gene>
    <name evidence="1" type="ORF">SAMN04515656_10330</name>
</gene>
<evidence type="ECO:0000313" key="2">
    <source>
        <dbReference type="Proteomes" id="UP000199394"/>
    </source>
</evidence>
<dbReference type="InterPro" id="IPR010861">
    <property type="entry name" value="DUF1492"/>
</dbReference>
<accession>A0A1H3Y470</accession>
<keyword evidence="2" id="KW-1185">Reference proteome</keyword>
<dbReference type="STRING" id="81409.SAMN04515656_10330"/>
<sequence length="174" mass="20492">MNKSRKLKKSWLNQYQKILYKIKTLETNKKNWEDQRDRITPIPTYFKYYTDDEIKRIPCFTKDDQVKNNMPPVIVHGSASKSAADIIIEILTIEDDIRSEISRSVRAQRLINDAIESLTDTDERNVLYEHYINGVPLIFMEMPYCYASVKSLHQSGIDHLKIKRSFKIKNNSPH</sequence>
<reference evidence="1 2" key="1">
    <citation type="submission" date="2016-10" db="EMBL/GenBank/DDBJ databases">
        <authorList>
            <person name="de Groot N.N."/>
        </authorList>
    </citation>
    <scope>NUCLEOTIDE SEQUENCE [LARGE SCALE GENOMIC DNA]</scope>
    <source>
        <strain evidence="1 2">SR12</strain>
    </source>
</reference>
<dbReference type="AlphaFoldDB" id="A0A1H3Y470"/>
<proteinExistence type="predicted"/>
<dbReference type="Pfam" id="PF07374">
    <property type="entry name" value="DUF1492"/>
    <property type="match status" value="1"/>
</dbReference>